<dbReference type="Pfam" id="PF08433">
    <property type="entry name" value="KTI12"/>
    <property type="match status" value="1"/>
</dbReference>
<dbReference type="PANTHER" id="PTHR20873">
    <property type="entry name" value="L-SERYL-TRNA(SEC) KINASE"/>
    <property type="match status" value="1"/>
</dbReference>
<dbReference type="SUPFAM" id="SSF52540">
    <property type="entry name" value="P-loop containing nucleoside triphosphate hydrolases"/>
    <property type="match status" value="1"/>
</dbReference>
<feature type="signal peptide" evidence="4">
    <location>
        <begin position="1"/>
        <end position="16"/>
    </location>
</feature>
<feature type="chain" id="PRO_5003175892" evidence="4">
    <location>
        <begin position="17"/>
        <end position="259"/>
    </location>
</feature>
<dbReference type="InterPro" id="IPR027417">
    <property type="entry name" value="P-loop_NTPase"/>
</dbReference>
<dbReference type="KEGG" id="crq:GCK72_011070"/>
<evidence type="ECO:0000256" key="3">
    <source>
        <dbReference type="SAM" id="MobiDB-lite"/>
    </source>
</evidence>
<evidence type="ECO:0000313" key="5">
    <source>
        <dbReference type="EMBL" id="EFO84416.1"/>
    </source>
</evidence>
<dbReference type="OrthoDB" id="9972657at2759"/>
<dbReference type="HOGENOM" id="CLU_1066443_0_0_1"/>
<keyword evidence="4" id="KW-0732">Signal</keyword>
<feature type="region of interest" description="Disordered" evidence="3">
    <location>
        <begin position="177"/>
        <end position="199"/>
    </location>
</feature>
<keyword evidence="6" id="KW-1185">Reference proteome</keyword>
<dbReference type="PANTHER" id="PTHR20873:SF0">
    <property type="entry name" value="L-SERYL-TRNA(SEC) KINASE"/>
    <property type="match status" value="1"/>
</dbReference>
<evidence type="ECO:0000256" key="1">
    <source>
        <dbReference type="ARBA" id="ARBA00022741"/>
    </source>
</evidence>
<proteinExistence type="predicted"/>
<gene>
    <name evidence="5" type="primary">Cre-pstk-1</name>
    <name evidence="5" type="ORF">CRE_19902</name>
</gene>
<dbReference type="GO" id="GO:0005524">
    <property type="term" value="F:ATP binding"/>
    <property type="evidence" value="ECO:0007669"/>
    <property type="project" value="UniProtKB-KW"/>
</dbReference>
<dbReference type="CTD" id="9806847"/>
<dbReference type="FunCoup" id="E3N321">
    <property type="interactions" value="73"/>
</dbReference>
<dbReference type="RefSeq" id="XP_003097244.2">
    <property type="nucleotide sequence ID" value="XM_003097196.2"/>
</dbReference>
<dbReference type="GeneID" id="9806847"/>
<dbReference type="Proteomes" id="UP000008281">
    <property type="component" value="Unassembled WGS sequence"/>
</dbReference>
<dbReference type="EMBL" id="DS268516">
    <property type="protein sequence ID" value="EFO84416.1"/>
    <property type="molecule type" value="Genomic_DNA"/>
</dbReference>
<feature type="compositionally biased region" description="Basic and acidic residues" evidence="3">
    <location>
        <begin position="177"/>
        <end position="186"/>
    </location>
</feature>
<evidence type="ECO:0000256" key="4">
    <source>
        <dbReference type="SAM" id="SignalP"/>
    </source>
</evidence>
<keyword evidence="1" id="KW-0547">Nucleotide-binding</keyword>
<dbReference type="GO" id="GO:0016301">
    <property type="term" value="F:kinase activity"/>
    <property type="evidence" value="ECO:0007669"/>
    <property type="project" value="TreeGrafter"/>
</dbReference>
<accession>E3N321</accession>
<dbReference type="eggNOG" id="KOG4622">
    <property type="taxonomic scope" value="Eukaryota"/>
</dbReference>
<dbReference type="GO" id="GO:0000049">
    <property type="term" value="F:tRNA binding"/>
    <property type="evidence" value="ECO:0007669"/>
    <property type="project" value="TreeGrafter"/>
</dbReference>
<dbReference type="Gene3D" id="3.40.50.300">
    <property type="entry name" value="P-loop containing nucleotide triphosphate hydrolases"/>
    <property type="match status" value="1"/>
</dbReference>
<dbReference type="InterPro" id="IPR052648">
    <property type="entry name" value="Ser-tRNA(Sec)_kinase"/>
</dbReference>
<protein>
    <submittedName>
        <fullName evidence="5">CRE-PSTK-1 protein</fullName>
    </submittedName>
</protein>
<dbReference type="AlphaFoldDB" id="E3N321"/>
<dbReference type="STRING" id="31234.E3N321"/>
<name>E3N321_CAERE</name>
<evidence type="ECO:0000313" key="6">
    <source>
        <dbReference type="Proteomes" id="UP000008281"/>
    </source>
</evidence>
<evidence type="ECO:0000256" key="2">
    <source>
        <dbReference type="ARBA" id="ARBA00022840"/>
    </source>
</evidence>
<sequence>MAILLLLMGLPASGKSSLRLRLQTAHSELIESTSFDEFRMTMMQTCSTANARENRKEFQRDVESRIISKSPADKIWIIEDIFYLKSMRRPFSRISRRRHLKYGVVNLKVSPFEAIRRNSGRNSDEKQREETIWRVFEEMEPPEDSTEISIDLEQEEAGLIGLEGVLERLGIRMDERKDSKELEMEKNPPTPSTSSTVPSPLEILDVKTRRLVSQLIQNDRFLDGRKLSVARKMLISSSDLNELSCVELKEKLLDLYDKL</sequence>
<dbReference type="InParanoid" id="E3N321"/>
<dbReference type="InterPro" id="IPR013641">
    <property type="entry name" value="KTI12/PSTK"/>
</dbReference>
<organism evidence="6">
    <name type="scientific">Caenorhabditis remanei</name>
    <name type="common">Caenorhabditis vulgaris</name>
    <dbReference type="NCBI Taxonomy" id="31234"/>
    <lineage>
        <taxon>Eukaryota</taxon>
        <taxon>Metazoa</taxon>
        <taxon>Ecdysozoa</taxon>
        <taxon>Nematoda</taxon>
        <taxon>Chromadorea</taxon>
        <taxon>Rhabditida</taxon>
        <taxon>Rhabditina</taxon>
        <taxon>Rhabditomorpha</taxon>
        <taxon>Rhabditoidea</taxon>
        <taxon>Rhabditidae</taxon>
        <taxon>Peloderinae</taxon>
        <taxon>Caenorhabditis</taxon>
    </lineage>
</organism>
<keyword evidence="2" id="KW-0067">ATP-binding</keyword>
<reference evidence="5" key="1">
    <citation type="submission" date="2007-07" db="EMBL/GenBank/DDBJ databases">
        <title>PCAP assembly of the Caenorhabditis remanei genome.</title>
        <authorList>
            <consortium name="The Caenorhabditis remanei Sequencing Consortium"/>
            <person name="Wilson R.K."/>
        </authorList>
    </citation>
    <scope>NUCLEOTIDE SEQUENCE [LARGE SCALE GENOMIC DNA]</scope>
    <source>
        <strain evidence="5">PB4641</strain>
    </source>
</reference>